<dbReference type="WBParaSite" id="nRc.2.0.1.t30930-RA">
    <property type="protein sequence ID" value="nRc.2.0.1.t30930-RA"/>
    <property type="gene ID" value="nRc.2.0.1.g30930"/>
</dbReference>
<organism evidence="1 2">
    <name type="scientific">Romanomermis culicivorax</name>
    <name type="common">Nematode worm</name>
    <dbReference type="NCBI Taxonomy" id="13658"/>
    <lineage>
        <taxon>Eukaryota</taxon>
        <taxon>Metazoa</taxon>
        <taxon>Ecdysozoa</taxon>
        <taxon>Nematoda</taxon>
        <taxon>Enoplea</taxon>
        <taxon>Dorylaimia</taxon>
        <taxon>Mermithida</taxon>
        <taxon>Mermithoidea</taxon>
        <taxon>Mermithidae</taxon>
        <taxon>Romanomermis</taxon>
    </lineage>
</organism>
<sequence>MQPFQNTKVYSLDSMPPVTVRDYTAGNELVNVLDLYEMIIIVQEKFSGRVTVQMESRQSDLLLVVYALMSNETVINLINITLDDALENENYKHMVLNMRRPMTITLTENSTFLVPADYELQNSTDVVIHSGLVEPYTTIVSRKVLGAFDILKYNGTNLILTNAYNNPDDEIVFMIFANIIHFEELQTLRLKFEDRVVEMAQIFEKSGSEFPDFEDVFDNDDEKWQE</sequence>
<name>A0A915JWY2_ROMCU</name>
<evidence type="ECO:0000313" key="1">
    <source>
        <dbReference type="Proteomes" id="UP000887565"/>
    </source>
</evidence>
<proteinExistence type="predicted"/>
<keyword evidence="1" id="KW-1185">Reference proteome</keyword>
<dbReference type="AlphaFoldDB" id="A0A915JWY2"/>
<protein>
    <submittedName>
        <fullName evidence="2">Uncharacterized protein</fullName>
    </submittedName>
</protein>
<reference evidence="2" key="1">
    <citation type="submission" date="2022-11" db="UniProtKB">
        <authorList>
            <consortium name="WormBaseParasite"/>
        </authorList>
    </citation>
    <scope>IDENTIFICATION</scope>
</reference>
<accession>A0A915JWY2</accession>
<evidence type="ECO:0000313" key="2">
    <source>
        <dbReference type="WBParaSite" id="nRc.2.0.1.t30930-RA"/>
    </source>
</evidence>
<dbReference type="Proteomes" id="UP000887565">
    <property type="component" value="Unplaced"/>
</dbReference>